<comment type="cofactor">
    <cofactor evidence="20">
        <name>Mg(2+)</name>
        <dbReference type="ChEBI" id="CHEBI:18420"/>
    </cofactor>
    <text evidence="20">Binds 1 Mg(2+) ion per subunit.</text>
</comment>
<evidence type="ECO:0000256" key="18">
    <source>
        <dbReference type="ARBA" id="ARBA00048493"/>
    </source>
</evidence>
<keyword evidence="11 20" id="KW-0460">Magnesium</keyword>
<dbReference type="InterPro" id="IPR001451">
    <property type="entry name" value="Hexapep"/>
</dbReference>
<keyword evidence="13 20" id="KW-0573">Peptidoglycan synthesis</keyword>
<evidence type="ECO:0000256" key="13">
    <source>
        <dbReference type="ARBA" id="ARBA00022984"/>
    </source>
</evidence>
<feature type="binding site" evidence="20">
    <location>
        <position position="21"/>
    </location>
    <ligand>
        <name>UDP-N-acetyl-alpha-D-glucosamine</name>
        <dbReference type="ChEBI" id="CHEBI:57705"/>
    </ligand>
</feature>
<feature type="binding site" evidence="20">
    <location>
        <position position="348"/>
    </location>
    <ligand>
        <name>UDP-N-acetyl-alpha-D-glucosamine</name>
        <dbReference type="ChEBI" id="CHEBI:57705"/>
    </ligand>
</feature>
<feature type="region of interest" description="Linker" evidence="20">
    <location>
        <begin position="222"/>
        <end position="242"/>
    </location>
</feature>
<feature type="binding site" evidence="20">
    <location>
        <position position="100"/>
    </location>
    <ligand>
        <name>Mg(2+)</name>
        <dbReference type="ChEBI" id="CHEBI:18420"/>
    </ligand>
</feature>
<accession>A0ABS7WRX4</accession>
<proteinExistence type="inferred from homology"/>
<dbReference type="InterPro" id="IPR005882">
    <property type="entry name" value="Bifunctional_GlmU"/>
</dbReference>
<dbReference type="PANTHER" id="PTHR43584:SF3">
    <property type="entry name" value="BIFUNCTIONAL PROTEIN GLMU"/>
    <property type="match status" value="1"/>
</dbReference>
<evidence type="ECO:0000256" key="17">
    <source>
        <dbReference type="ARBA" id="ARBA00048247"/>
    </source>
</evidence>
<comment type="catalytic activity">
    <reaction evidence="18 20">
        <text>N-acetyl-alpha-D-glucosamine 1-phosphate + UTP + H(+) = UDP-N-acetyl-alpha-D-glucosamine + diphosphate</text>
        <dbReference type="Rhea" id="RHEA:13509"/>
        <dbReference type="ChEBI" id="CHEBI:15378"/>
        <dbReference type="ChEBI" id="CHEBI:33019"/>
        <dbReference type="ChEBI" id="CHEBI:46398"/>
        <dbReference type="ChEBI" id="CHEBI:57705"/>
        <dbReference type="ChEBI" id="CHEBI:57776"/>
        <dbReference type="EC" id="2.7.7.23"/>
    </reaction>
</comment>
<evidence type="ECO:0000256" key="4">
    <source>
        <dbReference type="ARBA" id="ARBA00007707"/>
    </source>
</evidence>
<protein>
    <recommendedName>
        <fullName evidence="20">Bifunctional protein GlmU</fullName>
    </recommendedName>
    <domain>
        <recommendedName>
            <fullName evidence="20">UDP-N-acetylglucosamine pyrophosphorylase</fullName>
            <ecNumber evidence="20">2.7.7.23</ecNumber>
        </recommendedName>
        <alternativeName>
            <fullName evidence="20">N-acetylglucosamine-1-phosphate uridyltransferase</fullName>
        </alternativeName>
    </domain>
    <domain>
        <recommendedName>
            <fullName evidence="20">Glucosamine-1-phosphate N-acetyltransferase</fullName>
            <ecNumber evidence="20">2.3.1.157</ecNumber>
        </recommendedName>
    </domain>
</protein>
<sequence>MTSVVILAAGFGTRMKSSLAKPLHKISDWEMIFYSLENAFKLSDDVSVVLFNQAEKIQEKILSEFKNTKIVLQNMQFSGTGGALKNYHALYDEVLVLNADMPLVSLDSLKQLCTLDCDIAMSIFNKYEKNEYGKVVINDEKIVKIVENKDANEEEKNISLCNGGIYKFKKDILENYLPKLKNDNAQKEYYLTDIIKFAIDDGFLVKSMLKDENEFLGINSKKDLEQAQALHQKMIKEKLLQDGIIMHNKESIFISYKSEFIDECEIYPNCVFKGKNKIIKSVIYENTSIENSIVANSSIGPLARIRPKCDIKESKIGNFVECKNADLTKVKAGHLSYLGDCVIKSGVNIGCGVIICNYDGVKKHLSVINEDCFIGSNSNLIAPIEIAKNTLIAAGSTISNKDASKMQEKDLFLQRADARIISNFKQF</sequence>
<feature type="binding site" evidence="20">
    <location>
        <position position="415"/>
    </location>
    <ligand>
        <name>acetyl-CoA</name>
        <dbReference type="ChEBI" id="CHEBI:57288"/>
    </ligand>
</feature>
<feature type="binding site" evidence="20">
    <location>
        <position position="306"/>
    </location>
    <ligand>
        <name>UDP-N-acetyl-alpha-D-glucosamine</name>
        <dbReference type="ChEBI" id="CHEBI:57705"/>
    </ligand>
</feature>
<feature type="binding site" evidence="20">
    <location>
        <position position="219"/>
    </location>
    <ligand>
        <name>Mg(2+)</name>
        <dbReference type="ChEBI" id="CHEBI:18420"/>
    </ligand>
</feature>
<evidence type="ECO:0000256" key="12">
    <source>
        <dbReference type="ARBA" id="ARBA00022960"/>
    </source>
</evidence>
<dbReference type="Gene3D" id="2.160.10.10">
    <property type="entry name" value="Hexapeptide repeat proteins"/>
    <property type="match status" value="1"/>
</dbReference>
<evidence type="ECO:0000256" key="2">
    <source>
        <dbReference type="ARBA" id="ARBA00005166"/>
    </source>
</evidence>
<gene>
    <name evidence="20 22" type="primary">glmU</name>
    <name evidence="22" type="ORF">AVCANL283_01290</name>
</gene>
<dbReference type="SUPFAM" id="SSF53448">
    <property type="entry name" value="Nucleotide-diphospho-sugar transferases"/>
    <property type="match status" value="1"/>
</dbReference>
<dbReference type="InterPro" id="IPR011004">
    <property type="entry name" value="Trimer_LpxA-like_sf"/>
</dbReference>
<keyword evidence="23" id="KW-1185">Reference proteome</keyword>
<keyword evidence="7 20" id="KW-0808">Transferase</keyword>
<comment type="pathway">
    <text evidence="2 20">Nucleotide-sugar biosynthesis; UDP-N-acetyl-alpha-D-glucosamine biosynthesis; N-acetyl-alpha-D-glucosamine 1-phosphate from alpha-D-glucosamine 6-phosphate (route II): step 2/2.</text>
</comment>
<comment type="similarity">
    <text evidence="4 20">In the C-terminal section; belongs to the transferase hexapeptide repeat family.</text>
</comment>
<feature type="binding site" evidence="20">
    <location>
        <position position="337"/>
    </location>
    <ligand>
        <name>UDP-N-acetyl-alpha-D-glucosamine</name>
        <dbReference type="ChEBI" id="CHEBI:57705"/>
    </ligand>
</feature>
<comment type="caution">
    <text evidence="20">Lacks conserved residue(s) required for the propagation of feature annotation.</text>
</comment>
<dbReference type="SUPFAM" id="SSF51161">
    <property type="entry name" value="Trimeric LpxA-like enzymes"/>
    <property type="match status" value="1"/>
</dbReference>
<evidence type="ECO:0000256" key="5">
    <source>
        <dbReference type="ARBA" id="ARBA00007947"/>
    </source>
</evidence>
<dbReference type="PANTHER" id="PTHR43584">
    <property type="entry name" value="NUCLEOTIDYL TRANSFERASE"/>
    <property type="match status" value="1"/>
</dbReference>
<evidence type="ECO:0000256" key="14">
    <source>
        <dbReference type="ARBA" id="ARBA00023268"/>
    </source>
</evidence>
<evidence type="ECO:0000313" key="22">
    <source>
        <dbReference type="EMBL" id="MBZ7986750.1"/>
    </source>
</evidence>
<evidence type="ECO:0000256" key="7">
    <source>
        <dbReference type="ARBA" id="ARBA00022679"/>
    </source>
</evidence>
<evidence type="ECO:0000256" key="8">
    <source>
        <dbReference type="ARBA" id="ARBA00022695"/>
    </source>
</evidence>
<evidence type="ECO:0000256" key="9">
    <source>
        <dbReference type="ARBA" id="ARBA00022723"/>
    </source>
</evidence>
<feature type="binding site" evidence="20">
    <location>
        <position position="133"/>
    </location>
    <ligand>
        <name>UDP-N-acetyl-alpha-D-glucosamine</name>
        <dbReference type="ChEBI" id="CHEBI:57705"/>
    </ligand>
</feature>
<keyword evidence="12 20" id="KW-0133">Cell shape</keyword>
<evidence type="ECO:0000256" key="15">
    <source>
        <dbReference type="ARBA" id="ARBA00023315"/>
    </source>
</evidence>
<evidence type="ECO:0000256" key="11">
    <source>
        <dbReference type="ARBA" id="ARBA00022842"/>
    </source>
</evidence>
<feature type="binding site" evidence="20">
    <location>
        <position position="376"/>
    </location>
    <ligand>
        <name>acetyl-CoA</name>
        <dbReference type="ChEBI" id="CHEBI:57288"/>
    </ligand>
</feature>
<evidence type="ECO:0000256" key="10">
    <source>
        <dbReference type="ARBA" id="ARBA00022737"/>
    </source>
</evidence>
<organism evidence="22 23">
    <name type="scientific">Campylobacter canadensis</name>
    <dbReference type="NCBI Taxonomy" id="449520"/>
    <lineage>
        <taxon>Bacteria</taxon>
        <taxon>Pseudomonadati</taxon>
        <taxon>Campylobacterota</taxon>
        <taxon>Epsilonproteobacteria</taxon>
        <taxon>Campylobacterales</taxon>
        <taxon>Campylobacteraceae</taxon>
        <taxon>Campylobacter</taxon>
    </lineage>
</organism>
<evidence type="ECO:0000259" key="21">
    <source>
        <dbReference type="Pfam" id="PF00483"/>
    </source>
</evidence>
<comment type="function">
    <text evidence="19 20">Catalyzes the last two sequential reactions in the de novo biosynthetic pathway for UDP-N-acetylglucosamine (UDP-GlcNAc). The C-terminal domain catalyzes the transfer of acetyl group from acetyl coenzyme A to glucosamine-1-phosphate (GlcN-1-P) to produce N-acetylglucosamine-1-phosphate (GlcNAc-1-P), which is converted into UDP-GlcNAc by the transfer of uridine 5-monophosphate (from uridine 5-triphosphate), a reaction catalyzed by the N-terminal domain.</text>
</comment>
<keyword evidence="16 20" id="KW-0961">Cell wall biogenesis/degradation</keyword>
<comment type="subunit">
    <text evidence="20">Homotrimer.</text>
</comment>
<keyword evidence="9 20" id="KW-0479">Metal-binding</keyword>
<comment type="catalytic activity">
    <reaction evidence="17 20">
        <text>alpha-D-glucosamine 1-phosphate + acetyl-CoA = N-acetyl-alpha-D-glucosamine 1-phosphate + CoA + H(+)</text>
        <dbReference type="Rhea" id="RHEA:13725"/>
        <dbReference type="ChEBI" id="CHEBI:15378"/>
        <dbReference type="ChEBI" id="CHEBI:57287"/>
        <dbReference type="ChEBI" id="CHEBI:57288"/>
        <dbReference type="ChEBI" id="CHEBI:57776"/>
        <dbReference type="ChEBI" id="CHEBI:58516"/>
        <dbReference type="EC" id="2.3.1.157"/>
    </reaction>
</comment>
<dbReference type="Gene3D" id="3.90.550.10">
    <property type="entry name" value="Spore Coat Polysaccharide Biosynthesis Protein SpsA, Chain A"/>
    <property type="match status" value="1"/>
</dbReference>
<comment type="subcellular location">
    <subcellularLocation>
        <location evidence="1 20">Cytoplasm</location>
    </subcellularLocation>
</comment>
<feature type="binding site" evidence="20">
    <location>
        <position position="219"/>
    </location>
    <ligand>
        <name>UDP-N-acetyl-alpha-D-glucosamine</name>
        <dbReference type="ChEBI" id="CHEBI:57705"/>
    </ligand>
</feature>
<name>A0ABS7WRX4_9BACT</name>
<dbReference type="InterPro" id="IPR029044">
    <property type="entry name" value="Nucleotide-diphossugar_trans"/>
</dbReference>
<dbReference type="Pfam" id="PF00132">
    <property type="entry name" value="Hexapep"/>
    <property type="match status" value="1"/>
</dbReference>
<feature type="binding site" evidence="20">
    <location>
        <begin position="357"/>
        <end position="358"/>
    </location>
    <ligand>
        <name>acetyl-CoA</name>
        <dbReference type="ChEBI" id="CHEBI:57288"/>
    </ligand>
</feature>
<feature type="domain" description="Nucleotidyl transferase" evidence="21">
    <location>
        <begin position="4"/>
        <end position="213"/>
    </location>
</feature>
<evidence type="ECO:0000256" key="20">
    <source>
        <dbReference type="HAMAP-Rule" id="MF_01631"/>
    </source>
</evidence>
<feature type="binding site" evidence="20">
    <location>
        <position position="73"/>
    </location>
    <ligand>
        <name>UDP-N-acetyl-alpha-D-glucosamine</name>
        <dbReference type="ChEBI" id="CHEBI:57705"/>
    </ligand>
</feature>
<keyword evidence="14 20" id="KW-0511">Multifunctional enzyme</keyword>
<evidence type="ECO:0000256" key="3">
    <source>
        <dbReference type="ARBA" id="ARBA00005208"/>
    </source>
</evidence>
<dbReference type="NCBIfam" id="TIGR01173">
    <property type="entry name" value="glmU"/>
    <property type="match status" value="1"/>
</dbReference>
<feature type="binding site" evidence="20">
    <location>
        <position position="147"/>
    </location>
    <ligand>
        <name>UDP-N-acetyl-alpha-D-glucosamine</name>
        <dbReference type="ChEBI" id="CHEBI:57705"/>
    </ligand>
</feature>
<comment type="pathway">
    <text evidence="20">Bacterial outer membrane biogenesis; LPS lipid A biosynthesis.</text>
</comment>
<dbReference type="EC" id="2.7.7.23" evidence="20"/>
<evidence type="ECO:0000256" key="6">
    <source>
        <dbReference type="ARBA" id="ARBA00022490"/>
    </source>
</evidence>
<evidence type="ECO:0000256" key="16">
    <source>
        <dbReference type="ARBA" id="ARBA00023316"/>
    </source>
</evidence>
<feature type="region of interest" description="N-acetyltransferase" evidence="20">
    <location>
        <begin position="243"/>
        <end position="427"/>
    </location>
</feature>
<feature type="binding site" evidence="20">
    <location>
        <position position="323"/>
    </location>
    <ligand>
        <name>UDP-N-acetyl-alpha-D-glucosamine</name>
        <dbReference type="ChEBI" id="CHEBI:57705"/>
    </ligand>
</feature>
<feature type="region of interest" description="Pyrophosphorylase" evidence="20">
    <location>
        <begin position="1"/>
        <end position="221"/>
    </location>
</feature>
<dbReference type="GO" id="GO:0003977">
    <property type="term" value="F:UDP-N-acetylglucosamine diphosphorylase activity"/>
    <property type="evidence" value="ECO:0007669"/>
    <property type="project" value="UniProtKB-EC"/>
</dbReference>
<evidence type="ECO:0000256" key="19">
    <source>
        <dbReference type="ARBA" id="ARBA00049628"/>
    </source>
</evidence>
<keyword evidence="8 20" id="KW-0548">Nucleotidyltransferase</keyword>
<evidence type="ECO:0000256" key="1">
    <source>
        <dbReference type="ARBA" id="ARBA00004496"/>
    </source>
</evidence>
<dbReference type="Pfam" id="PF00483">
    <property type="entry name" value="NTP_transferase"/>
    <property type="match status" value="1"/>
</dbReference>
<dbReference type="EMBL" id="JACGBB010000002">
    <property type="protein sequence ID" value="MBZ7986750.1"/>
    <property type="molecule type" value="Genomic_DNA"/>
</dbReference>
<feature type="active site" description="Proton acceptor" evidence="20">
    <location>
        <position position="334"/>
    </location>
</feature>
<comment type="similarity">
    <text evidence="5 20">In the N-terminal section; belongs to the N-acetylglucosamine-1-phosphate uridyltransferase family.</text>
</comment>
<dbReference type="InterPro" id="IPR050065">
    <property type="entry name" value="GlmU-like"/>
</dbReference>
<feature type="binding site" evidence="20">
    <location>
        <begin position="7"/>
        <end position="10"/>
    </location>
    <ligand>
        <name>UDP-N-acetyl-alpha-D-glucosamine</name>
        <dbReference type="ChEBI" id="CHEBI:57705"/>
    </ligand>
</feature>
<feature type="binding site" evidence="20">
    <location>
        <position position="162"/>
    </location>
    <ligand>
        <name>UDP-N-acetyl-alpha-D-glucosamine</name>
        <dbReference type="ChEBI" id="CHEBI:57705"/>
    </ligand>
</feature>
<dbReference type="InterPro" id="IPR005835">
    <property type="entry name" value="NTP_transferase_dom"/>
</dbReference>
<dbReference type="EC" id="2.3.1.157" evidence="20"/>
<dbReference type="CDD" id="cd02540">
    <property type="entry name" value="GT2_GlmU_N_bac"/>
    <property type="match status" value="1"/>
</dbReference>
<dbReference type="GO" id="GO:0019134">
    <property type="term" value="F:glucosamine-1-phosphate N-acetyltransferase activity"/>
    <property type="evidence" value="ECO:0007669"/>
    <property type="project" value="UniProtKB-EC"/>
</dbReference>
<dbReference type="RefSeq" id="WP_224325122.1">
    <property type="nucleotide sequence ID" value="NZ_JACGBB010000002.1"/>
</dbReference>
<comment type="caution">
    <text evidence="22">The sequence shown here is derived from an EMBL/GenBank/DDBJ whole genome shotgun (WGS) entry which is preliminary data.</text>
</comment>
<evidence type="ECO:0000313" key="23">
    <source>
        <dbReference type="Proteomes" id="UP000786183"/>
    </source>
</evidence>
<keyword evidence="15 20" id="KW-0012">Acyltransferase</keyword>
<reference evidence="22 23" key="1">
    <citation type="submission" date="2020-07" db="EMBL/GenBank/DDBJ databases">
        <title>Transfer of Campylobacter canadensis to the novel genus Avispirillum gen. nov., that also includes two novel species recovered from migratory waterfowl: Avispirillum anseris sp. nov. and Avispirillum brantae sp. nov.</title>
        <authorList>
            <person name="Miller W.G."/>
            <person name="Chapman M.H."/>
            <person name="Yee E."/>
            <person name="Inglis G.D."/>
        </authorList>
    </citation>
    <scope>NUCLEOTIDE SEQUENCE [LARGE SCALE GENOMIC DNA]</scope>
    <source>
        <strain evidence="22 23">L283</strain>
    </source>
</reference>
<keyword evidence="10 20" id="KW-0677">Repeat</keyword>
<keyword evidence="6 20" id="KW-0963">Cytoplasm</keyword>
<feature type="binding site" evidence="20">
    <location>
        <position position="394"/>
    </location>
    <ligand>
        <name>acetyl-CoA</name>
        <dbReference type="ChEBI" id="CHEBI:57288"/>
    </ligand>
</feature>
<dbReference type="Proteomes" id="UP000786183">
    <property type="component" value="Unassembled WGS sequence"/>
</dbReference>
<comment type="pathway">
    <text evidence="3 20">Nucleotide-sugar biosynthesis; UDP-N-acetyl-alpha-D-glucosamine biosynthesis; UDP-N-acetyl-alpha-D-glucosamine from N-acetyl-alpha-D-glucosamine 1-phosphate: step 1/1.</text>
</comment>
<feature type="binding site" evidence="20">
    <location>
        <begin position="79"/>
        <end position="80"/>
    </location>
    <ligand>
        <name>UDP-N-acetyl-alpha-D-glucosamine</name>
        <dbReference type="ChEBI" id="CHEBI:57705"/>
    </ligand>
</feature>
<dbReference type="HAMAP" id="MF_01631">
    <property type="entry name" value="GlmU"/>
    <property type="match status" value="1"/>
</dbReference>